<evidence type="ECO:0000256" key="1">
    <source>
        <dbReference type="RuleBase" id="RU000356"/>
    </source>
</evidence>
<dbReference type="GO" id="GO:0019825">
    <property type="term" value="F:oxygen binding"/>
    <property type="evidence" value="ECO:0007669"/>
    <property type="project" value="InterPro"/>
</dbReference>
<dbReference type="PANTHER" id="PTHR43396">
    <property type="entry name" value="FLAVOHEMOPROTEIN"/>
    <property type="match status" value="1"/>
</dbReference>
<dbReference type="InterPro" id="IPR012292">
    <property type="entry name" value="Globin/Proto"/>
</dbReference>
<protein>
    <submittedName>
        <fullName evidence="3">Globin domain-containing protein</fullName>
    </submittedName>
</protein>
<keyword evidence="1" id="KW-0349">Heme</keyword>
<dbReference type="GO" id="GO:0071949">
    <property type="term" value="F:FAD binding"/>
    <property type="evidence" value="ECO:0007669"/>
    <property type="project" value="TreeGrafter"/>
</dbReference>
<dbReference type="AlphaFoldDB" id="A0A9X2CJN7"/>
<dbReference type="InterPro" id="IPR000971">
    <property type="entry name" value="Globin"/>
</dbReference>
<organism evidence="3 4">
    <name type="scientific">Shewanella gaetbuli</name>
    <dbReference type="NCBI Taxonomy" id="220752"/>
    <lineage>
        <taxon>Bacteria</taxon>
        <taxon>Pseudomonadati</taxon>
        <taxon>Pseudomonadota</taxon>
        <taxon>Gammaproteobacteria</taxon>
        <taxon>Alteromonadales</taxon>
        <taxon>Shewanellaceae</taxon>
        <taxon>Shewanella</taxon>
    </lineage>
</organism>
<dbReference type="GO" id="GO:0005344">
    <property type="term" value="F:oxygen carrier activity"/>
    <property type="evidence" value="ECO:0007669"/>
    <property type="project" value="UniProtKB-KW"/>
</dbReference>
<feature type="domain" description="Globin" evidence="2">
    <location>
        <begin position="2"/>
        <end position="136"/>
    </location>
</feature>
<dbReference type="GO" id="GO:0008941">
    <property type="term" value="F:nitric oxide dioxygenase NAD(P)H activity"/>
    <property type="evidence" value="ECO:0007669"/>
    <property type="project" value="TreeGrafter"/>
</dbReference>
<reference evidence="3" key="1">
    <citation type="submission" date="2022-01" db="EMBL/GenBank/DDBJ databases">
        <title>Whole genome-based taxonomy of the Shewanellaceae.</title>
        <authorList>
            <person name="Martin-Rodriguez A.J."/>
        </authorList>
    </citation>
    <scope>NUCLEOTIDE SEQUENCE</scope>
    <source>
        <strain evidence="3">DSM 16422</strain>
    </source>
</reference>
<dbReference type="RefSeq" id="WP_248996986.1">
    <property type="nucleotide sequence ID" value="NZ_JAKIKP010000018.1"/>
</dbReference>
<keyword evidence="1" id="KW-0408">Iron</keyword>
<keyword evidence="1" id="KW-0479">Metal-binding</keyword>
<dbReference type="GO" id="GO:0071500">
    <property type="term" value="P:cellular response to nitrosative stress"/>
    <property type="evidence" value="ECO:0007669"/>
    <property type="project" value="TreeGrafter"/>
</dbReference>
<dbReference type="GO" id="GO:0020037">
    <property type="term" value="F:heme binding"/>
    <property type="evidence" value="ECO:0007669"/>
    <property type="project" value="InterPro"/>
</dbReference>
<proteinExistence type="inferred from homology"/>
<dbReference type="Proteomes" id="UP001139333">
    <property type="component" value="Unassembled WGS sequence"/>
</dbReference>
<name>A0A9X2CJN7_9GAMM</name>
<evidence type="ECO:0000313" key="3">
    <source>
        <dbReference type="EMBL" id="MCL1144317.1"/>
    </source>
</evidence>
<accession>A0A9X2CJN7</accession>
<evidence type="ECO:0000259" key="2">
    <source>
        <dbReference type="PROSITE" id="PS01033"/>
    </source>
</evidence>
<dbReference type="PROSITE" id="PS01033">
    <property type="entry name" value="GLOBIN"/>
    <property type="match status" value="1"/>
</dbReference>
<evidence type="ECO:0000313" key="4">
    <source>
        <dbReference type="Proteomes" id="UP001139333"/>
    </source>
</evidence>
<dbReference type="InterPro" id="IPR009050">
    <property type="entry name" value="Globin-like_sf"/>
</dbReference>
<keyword evidence="4" id="KW-1185">Reference proteome</keyword>
<gene>
    <name evidence="3" type="ORF">L2672_16700</name>
</gene>
<dbReference type="SUPFAM" id="SSF46458">
    <property type="entry name" value="Globin-like"/>
    <property type="match status" value="1"/>
</dbReference>
<dbReference type="EMBL" id="JAKIKP010000018">
    <property type="protein sequence ID" value="MCL1144317.1"/>
    <property type="molecule type" value="Genomic_DNA"/>
</dbReference>
<keyword evidence="1" id="KW-0561">Oxygen transport</keyword>
<comment type="caution">
    <text evidence="3">The sequence shown here is derived from an EMBL/GenBank/DDBJ whole genome shotgun (WGS) entry which is preliminary data.</text>
</comment>
<keyword evidence="1" id="KW-0813">Transport</keyword>
<dbReference type="Gene3D" id="1.10.490.10">
    <property type="entry name" value="Globins"/>
    <property type="match status" value="1"/>
</dbReference>
<sequence length="137" mass="15880">MELTPQEIQLIQSSFAIIKAENINLSRTFYDHLFQMAPLVIPLFKTERAIQEKHFNEIFTTAVNKINQFESLRPLLFDLGVRHKNYNVKQAQFQVVKSALILSIQYELKDQSNTTIESAWANYYDNIAEVVIEGLNS</sequence>
<dbReference type="Pfam" id="PF00042">
    <property type="entry name" value="Globin"/>
    <property type="match status" value="1"/>
</dbReference>
<dbReference type="PANTHER" id="PTHR43396:SF6">
    <property type="entry name" value="ABL201WP"/>
    <property type="match status" value="1"/>
</dbReference>
<comment type="similarity">
    <text evidence="1">Belongs to the globin family.</text>
</comment>
<dbReference type="GO" id="GO:0046210">
    <property type="term" value="P:nitric oxide catabolic process"/>
    <property type="evidence" value="ECO:0007669"/>
    <property type="project" value="TreeGrafter"/>
</dbReference>